<dbReference type="EMBL" id="CAFBPU010000033">
    <property type="protein sequence ID" value="CAB5035881.1"/>
    <property type="molecule type" value="Genomic_DNA"/>
</dbReference>
<dbReference type="EMBL" id="CAFBND010000122">
    <property type="protein sequence ID" value="CAB4957358.1"/>
    <property type="molecule type" value="Genomic_DNA"/>
</dbReference>
<dbReference type="NCBIfam" id="NF038402">
    <property type="entry name" value="TroA_like"/>
    <property type="match status" value="1"/>
</dbReference>
<proteinExistence type="predicted"/>
<organism evidence="2">
    <name type="scientific">freshwater metagenome</name>
    <dbReference type="NCBI Taxonomy" id="449393"/>
    <lineage>
        <taxon>unclassified sequences</taxon>
        <taxon>metagenomes</taxon>
        <taxon>ecological metagenomes</taxon>
    </lineage>
</organism>
<dbReference type="InterPro" id="IPR050902">
    <property type="entry name" value="ABC_Transporter_SBP"/>
</dbReference>
<evidence type="ECO:0000313" key="2">
    <source>
        <dbReference type="EMBL" id="CAB5035881.1"/>
    </source>
</evidence>
<name>A0A6J7S4F2_9ZZZZ</name>
<dbReference type="PANTHER" id="PTHR30535">
    <property type="entry name" value="VITAMIN B12-BINDING PROTEIN"/>
    <property type="match status" value="1"/>
</dbReference>
<gene>
    <name evidence="1" type="ORF">UFOPK3752_02052</name>
    <name evidence="2" type="ORF">UFOPK4150_01561</name>
</gene>
<dbReference type="SUPFAM" id="SSF53807">
    <property type="entry name" value="Helical backbone' metal receptor"/>
    <property type="match status" value="1"/>
</dbReference>
<dbReference type="PANTHER" id="PTHR30535:SF35">
    <property type="entry name" value="PERIPLASMIC BINDING PROTEIN"/>
    <property type="match status" value="1"/>
</dbReference>
<accession>A0A6J7S4F2</accession>
<dbReference type="Gene3D" id="3.40.50.1980">
    <property type="entry name" value="Nitrogenase molybdenum iron protein domain"/>
    <property type="match status" value="2"/>
</dbReference>
<reference evidence="2" key="1">
    <citation type="submission" date="2020-05" db="EMBL/GenBank/DDBJ databases">
        <authorList>
            <person name="Chiriac C."/>
            <person name="Salcher M."/>
            <person name="Ghai R."/>
            <person name="Kavagutti S V."/>
        </authorList>
    </citation>
    <scope>NUCLEOTIDE SEQUENCE</scope>
</reference>
<dbReference type="InterPro" id="IPR054828">
    <property type="entry name" value="Vit_B12_bind_prot"/>
</dbReference>
<evidence type="ECO:0000313" key="1">
    <source>
        <dbReference type="EMBL" id="CAB4957358.1"/>
    </source>
</evidence>
<sequence>MRSFVDDEGTAIELDAAVRSVVSLVPSITEAIALSAPGVLVGATDWCTHPADLKVTRIRGTKNPDVAAVAALSPDLVVANAEENRAVDIAEMRALGLRVWVTDIRTVDDALTSLTRLLTALGAPHLGWLDLARANWGALETVAPKRLRAVIPIWRRPWMHVGRDTFAGDVLRRLGVDNVLADHPERYPKIALADLPRFDLVVLPDEPYLFTAADGPEAFDGAPCALVSGRSLTWYGPALVEAPAALLASLRRTT</sequence>
<protein>
    <submittedName>
        <fullName evidence="2">Unannotated protein</fullName>
    </submittedName>
</protein>
<dbReference type="AlphaFoldDB" id="A0A6J7S4F2"/>